<sequence>MRPPASSSPTTRSDSTTTTEHLLQDQMSQIHVPMASTSTGGNSPPSSYLIKHVGMDDGLEKSLLPRLNSPYVAQHQTNNAKQWPSSLKIPTWVHVPSGEIETTNLTTYLSICVCVCHWI</sequence>
<reference evidence="2" key="1">
    <citation type="submission" date="2022-06" db="EMBL/GenBank/DDBJ databases">
        <authorList>
            <consortium name="SYNGENTA / RWTH Aachen University"/>
        </authorList>
    </citation>
    <scope>NUCLEOTIDE SEQUENCE</scope>
</reference>
<evidence type="ECO:0000313" key="2">
    <source>
        <dbReference type="EMBL" id="CAH7683528.1"/>
    </source>
</evidence>
<evidence type="ECO:0000313" key="3">
    <source>
        <dbReference type="Proteomes" id="UP001153365"/>
    </source>
</evidence>
<evidence type="ECO:0000256" key="1">
    <source>
        <dbReference type="SAM" id="MobiDB-lite"/>
    </source>
</evidence>
<organism evidence="2 3">
    <name type="scientific">Phakopsora pachyrhizi</name>
    <name type="common">Asian soybean rust disease fungus</name>
    <dbReference type="NCBI Taxonomy" id="170000"/>
    <lineage>
        <taxon>Eukaryota</taxon>
        <taxon>Fungi</taxon>
        <taxon>Dikarya</taxon>
        <taxon>Basidiomycota</taxon>
        <taxon>Pucciniomycotina</taxon>
        <taxon>Pucciniomycetes</taxon>
        <taxon>Pucciniales</taxon>
        <taxon>Phakopsoraceae</taxon>
        <taxon>Phakopsora</taxon>
    </lineage>
</organism>
<proteinExistence type="predicted"/>
<dbReference type="Proteomes" id="UP001153365">
    <property type="component" value="Unassembled WGS sequence"/>
</dbReference>
<gene>
    <name evidence="2" type="ORF">PPACK8108_LOCUS17113</name>
</gene>
<dbReference type="AlphaFoldDB" id="A0AAV0BCF7"/>
<feature type="region of interest" description="Disordered" evidence="1">
    <location>
        <begin position="1"/>
        <end position="25"/>
    </location>
</feature>
<feature type="compositionally biased region" description="Low complexity" evidence="1">
    <location>
        <begin position="7"/>
        <end position="19"/>
    </location>
</feature>
<dbReference type="EMBL" id="CALTRL010004752">
    <property type="protein sequence ID" value="CAH7683528.1"/>
    <property type="molecule type" value="Genomic_DNA"/>
</dbReference>
<keyword evidence="3" id="KW-1185">Reference proteome</keyword>
<protein>
    <submittedName>
        <fullName evidence="2">Uncharacterized protein</fullName>
    </submittedName>
</protein>
<accession>A0AAV0BCF7</accession>
<name>A0AAV0BCF7_PHAPC</name>
<comment type="caution">
    <text evidence="2">The sequence shown here is derived from an EMBL/GenBank/DDBJ whole genome shotgun (WGS) entry which is preliminary data.</text>
</comment>